<evidence type="ECO:0000313" key="6">
    <source>
        <dbReference type="EMBL" id="GIF03926.1"/>
    </source>
</evidence>
<evidence type="ECO:0000256" key="3">
    <source>
        <dbReference type="ARBA" id="ARBA00048267"/>
    </source>
</evidence>
<accession>A0A919N3X2</accession>
<comment type="catalytic activity">
    <reaction evidence="3">
        <text>[protein]-L-glutamate 5-O-methyl ester + H2O = L-glutamyl-[protein] + methanol + H(+)</text>
        <dbReference type="Rhea" id="RHEA:23236"/>
        <dbReference type="Rhea" id="RHEA-COMP:10208"/>
        <dbReference type="Rhea" id="RHEA-COMP:10311"/>
        <dbReference type="ChEBI" id="CHEBI:15377"/>
        <dbReference type="ChEBI" id="CHEBI:15378"/>
        <dbReference type="ChEBI" id="CHEBI:17790"/>
        <dbReference type="ChEBI" id="CHEBI:29973"/>
        <dbReference type="ChEBI" id="CHEBI:82795"/>
        <dbReference type="EC" id="3.1.1.61"/>
    </reaction>
</comment>
<evidence type="ECO:0000259" key="5">
    <source>
        <dbReference type="PROSITE" id="PS50122"/>
    </source>
</evidence>
<keyword evidence="7" id="KW-1185">Reference proteome</keyword>
<dbReference type="AlphaFoldDB" id="A0A919N3X2"/>
<dbReference type="GO" id="GO:0000156">
    <property type="term" value="F:phosphorelay response regulator activity"/>
    <property type="evidence" value="ECO:0007669"/>
    <property type="project" value="InterPro"/>
</dbReference>
<dbReference type="Proteomes" id="UP000629619">
    <property type="component" value="Unassembled WGS sequence"/>
</dbReference>
<dbReference type="EMBL" id="BOMW01000014">
    <property type="protein sequence ID" value="GIF03926.1"/>
    <property type="molecule type" value="Genomic_DNA"/>
</dbReference>
<proteinExistence type="predicted"/>
<evidence type="ECO:0000313" key="7">
    <source>
        <dbReference type="Proteomes" id="UP000629619"/>
    </source>
</evidence>
<dbReference type="SUPFAM" id="SSF52738">
    <property type="entry name" value="Methylesterase CheB, C-terminal domain"/>
    <property type="match status" value="1"/>
</dbReference>
<dbReference type="InterPro" id="IPR035909">
    <property type="entry name" value="CheB_C"/>
</dbReference>
<dbReference type="PROSITE" id="PS50122">
    <property type="entry name" value="CHEB"/>
    <property type="match status" value="1"/>
</dbReference>
<dbReference type="Pfam" id="PF01339">
    <property type="entry name" value="CheB_methylest"/>
    <property type="match status" value="1"/>
</dbReference>
<name>A0A919N3X2_9ACTN</name>
<evidence type="ECO:0000256" key="1">
    <source>
        <dbReference type="ARBA" id="ARBA00022801"/>
    </source>
</evidence>
<evidence type="ECO:0000256" key="2">
    <source>
        <dbReference type="ARBA" id="ARBA00039140"/>
    </source>
</evidence>
<dbReference type="InterPro" id="IPR000673">
    <property type="entry name" value="Sig_transdc_resp-reg_Me-estase"/>
</dbReference>
<dbReference type="Gene3D" id="3.40.50.180">
    <property type="entry name" value="Methylesterase CheB, C-terminal domain"/>
    <property type="match status" value="1"/>
</dbReference>
<dbReference type="RefSeq" id="WP_203677617.1">
    <property type="nucleotide sequence ID" value="NZ_BOMW01000014.1"/>
</dbReference>
<keyword evidence="1" id="KW-0378">Hydrolase</keyword>
<comment type="caution">
    <text evidence="6">The sequence shown here is derived from an EMBL/GenBank/DDBJ whole genome shotgun (WGS) entry which is preliminary data.</text>
</comment>
<dbReference type="GO" id="GO:0006935">
    <property type="term" value="P:chemotaxis"/>
    <property type="evidence" value="ECO:0007669"/>
    <property type="project" value="InterPro"/>
</dbReference>
<comment type="caution">
    <text evidence="4">Lacks conserved residue(s) required for the propagation of feature annotation.</text>
</comment>
<dbReference type="GO" id="GO:0008984">
    <property type="term" value="F:protein-glutamate methylesterase activity"/>
    <property type="evidence" value="ECO:0007669"/>
    <property type="project" value="UniProtKB-EC"/>
</dbReference>
<protein>
    <recommendedName>
        <fullName evidence="2">protein-glutamate methylesterase</fullName>
        <ecNumber evidence="2">3.1.1.61</ecNumber>
    </recommendedName>
</protein>
<reference evidence="6" key="1">
    <citation type="submission" date="2021-01" db="EMBL/GenBank/DDBJ databases">
        <title>Whole genome shotgun sequence of Actinoplanes siamensis NBRC 109076.</title>
        <authorList>
            <person name="Komaki H."/>
            <person name="Tamura T."/>
        </authorList>
    </citation>
    <scope>NUCLEOTIDE SEQUENCE</scope>
    <source>
        <strain evidence="6">NBRC 109076</strain>
    </source>
</reference>
<organism evidence="6 7">
    <name type="scientific">Actinoplanes siamensis</name>
    <dbReference type="NCBI Taxonomy" id="1223317"/>
    <lineage>
        <taxon>Bacteria</taxon>
        <taxon>Bacillati</taxon>
        <taxon>Actinomycetota</taxon>
        <taxon>Actinomycetes</taxon>
        <taxon>Micromonosporales</taxon>
        <taxon>Micromonosporaceae</taxon>
        <taxon>Actinoplanes</taxon>
    </lineage>
</organism>
<sequence>MTDRDVVVIGGSLGALQAAATLLGKLPADLSAALLIVVTPARARDFAMFDSAGPLPAVVAVDGDVLRPGQIHVAGPDRHLLLGPDDRVRLSSAPHYNRLRPAVDPLLLSAARWGGPRTVGILLSGVFDDGVAGLAALGMHGGVLAVQDPADAAYPDLPATATRMHPHQVGTAAALAAALPELLKTPGTAPTAPDPALVKETDILIHVAGT</sequence>
<dbReference type="EC" id="3.1.1.61" evidence="2"/>
<gene>
    <name evidence="6" type="ORF">Asi03nite_14640</name>
</gene>
<evidence type="ECO:0000256" key="4">
    <source>
        <dbReference type="PROSITE-ProRule" id="PRU00050"/>
    </source>
</evidence>
<dbReference type="CDD" id="cd16433">
    <property type="entry name" value="CheB"/>
    <property type="match status" value="1"/>
</dbReference>
<dbReference type="GO" id="GO:0005737">
    <property type="term" value="C:cytoplasm"/>
    <property type="evidence" value="ECO:0007669"/>
    <property type="project" value="InterPro"/>
</dbReference>
<dbReference type="PANTHER" id="PTHR42872">
    <property type="entry name" value="PROTEIN-GLUTAMATE METHYLESTERASE/PROTEIN-GLUTAMINE GLUTAMINASE"/>
    <property type="match status" value="1"/>
</dbReference>
<dbReference type="PANTHER" id="PTHR42872:SF6">
    <property type="entry name" value="PROTEIN-GLUTAMATE METHYLESTERASE_PROTEIN-GLUTAMINE GLUTAMINASE"/>
    <property type="match status" value="1"/>
</dbReference>
<feature type="domain" description="CheB-type methylesterase" evidence="5">
    <location>
        <begin position="1"/>
        <end position="164"/>
    </location>
</feature>